<evidence type="ECO:0000313" key="3">
    <source>
        <dbReference type="EMBL" id="RHN12540.1"/>
    </source>
</evidence>
<organism evidence="2 5">
    <name type="scientific">Anaerobutyricum hallii</name>
    <dbReference type="NCBI Taxonomy" id="39488"/>
    <lineage>
        <taxon>Bacteria</taxon>
        <taxon>Bacillati</taxon>
        <taxon>Bacillota</taxon>
        <taxon>Clostridia</taxon>
        <taxon>Lachnospirales</taxon>
        <taxon>Lachnospiraceae</taxon>
        <taxon>Anaerobutyricum</taxon>
    </lineage>
</organism>
<dbReference type="EMBL" id="CYZL01000034">
    <property type="protein sequence ID" value="CUO97852.1"/>
    <property type="molecule type" value="Genomic_DNA"/>
</dbReference>
<gene>
    <name evidence="3" type="ORF">DWZ29_09705</name>
    <name evidence="2" type="ORF">ERS852450_02791</name>
    <name evidence="1" type="ORF">ERS852578_02662</name>
</gene>
<dbReference type="Proteomes" id="UP000095390">
    <property type="component" value="Unassembled WGS sequence"/>
</dbReference>
<dbReference type="RefSeq" id="WP_005351875.1">
    <property type="nucleotide sequence ID" value="NZ_BLYK01000032.1"/>
</dbReference>
<sequence>MLLKKLKDFHERTMEQYKEEENLEPWKKKVMELHEKSAFLFYYDATLEENAEQNSLIIQGSLVEGELPIGSTVYLYTGEGKYLGSGRILSEPEEKEQGRRGLFKRRRNQFNLGLDEYLGKKVEKMKSREKTKMFHHIEANASLISELLICEAK</sequence>
<evidence type="ECO:0000313" key="6">
    <source>
        <dbReference type="Proteomes" id="UP000283700"/>
    </source>
</evidence>
<dbReference type="AlphaFoldDB" id="A0A174JDS2"/>
<evidence type="ECO:0000313" key="1">
    <source>
        <dbReference type="EMBL" id="CUN17364.1"/>
    </source>
</evidence>
<dbReference type="EMBL" id="CYYC01000043">
    <property type="protein sequence ID" value="CUN17364.1"/>
    <property type="molecule type" value="Genomic_DNA"/>
</dbReference>
<name>A0A174JDS2_9FIRM</name>
<evidence type="ECO:0000313" key="4">
    <source>
        <dbReference type="Proteomes" id="UP000095390"/>
    </source>
</evidence>
<protein>
    <submittedName>
        <fullName evidence="2">Uncharacterized protein</fullName>
    </submittedName>
</protein>
<dbReference type="Proteomes" id="UP000095679">
    <property type="component" value="Unassembled WGS sequence"/>
</dbReference>
<evidence type="ECO:0000313" key="2">
    <source>
        <dbReference type="EMBL" id="CUO97852.1"/>
    </source>
</evidence>
<proteinExistence type="predicted"/>
<reference evidence="3 6" key="2">
    <citation type="submission" date="2018-08" db="EMBL/GenBank/DDBJ databases">
        <title>A genome reference for cultivated species of the human gut microbiota.</title>
        <authorList>
            <person name="Zou Y."/>
            <person name="Xue W."/>
            <person name="Luo G."/>
        </authorList>
    </citation>
    <scope>NUCLEOTIDE SEQUENCE [LARGE SCALE GENOMIC DNA]</scope>
    <source>
        <strain evidence="3 6">AF31-17AC</strain>
    </source>
</reference>
<dbReference type="EMBL" id="QRQO01000025">
    <property type="protein sequence ID" value="RHN12540.1"/>
    <property type="molecule type" value="Genomic_DNA"/>
</dbReference>
<reference evidence="4 5" key="1">
    <citation type="submission" date="2015-09" db="EMBL/GenBank/DDBJ databases">
        <authorList>
            <consortium name="Pathogen Informatics"/>
        </authorList>
    </citation>
    <scope>NUCLEOTIDE SEQUENCE [LARGE SCALE GENOMIC DNA]</scope>
    <source>
        <strain evidence="2 5">2789STDY5834835</strain>
        <strain evidence="1 4">2789STDY5834966</strain>
    </source>
</reference>
<accession>A0A174JDS2</accession>
<dbReference type="OrthoDB" id="9920561at2"/>
<evidence type="ECO:0000313" key="5">
    <source>
        <dbReference type="Proteomes" id="UP000095679"/>
    </source>
</evidence>
<dbReference type="Proteomes" id="UP000283700">
    <property type="component" value="Unassembled WGS sequence"/>
</dbReference>